<dbReference type="Proteomes" id="UP000502823">
    <property type="component" value="Unassembled WGS sequence"/>
</dbReference>
<evidence type="ECO:0000313" key="2">
    <source>
        <dbReference type="Proteomes" id="UP000502823"/>
    </source>
</evidence>
<proteinExistence type="predicted"/>
<dbReference type="GO" id="GO:0003676">
    <property type="term" value="F:nucleic acid binding"/>
    <property type="evidence" value="ECO:0007669"/>
    <property type="project" value="InterPro"/>
</dbReference>
<protein>
    <submittedName>
        <fullName evidence="1">Uncharacterized protein</fullName>
    </submittedName>
</protein>
<dbReference type="InterPro" id="IPR036397">
    <property type="entry name" value="RNaseH_sf"/>
</dbReference>
<keyword evidence="2" id="KW-1185">Reference proteome</keyword>
<evidence type="ECO:0000313" key="1">
    <source>
        <dbReference type="EMBL" id="GFG32031.1"/>
    </source>
</evidence>
<gene>
    <name evidence="1" type="ORF">Cfor_10756</name>
</gene>
<dbReference type="Gene3D" id="3.30.420.10">
    <property type="entry name" value="Ribonuclease H-like superfamily/Ribonuclease H"/>
    <property type="match status" value="1"/>
</dbReference>
<name>A0A6L2PHI5_COPFO</name>
<sequence length="151" mass="17401">MVRSLRVKIFAPAAILRQVMEMYGVDIVRSAFNKGRCVRTLSGKEPHRRSQHLSYGTLQRLTRYSDQREQFRQCSVTENETWVNHEAPKTKKAAMMWKQPPSSPAKKVKATPLIRNITEIVFCKREHVLFVGFLNRGDDVTAEHCCGALKR</sequence>
<accession>A0A6L2PHI5</accession>
<dbReference type="AlphaFoldDB" id="A0A6L2PHI5"/>
<comment type="caution">
    <text evidence="1">The sequence shown here is derived from an EMBL/GenBank/DDBJ whole genome shotgun (WGS) entry which is preliminary data.</text>
</comment>
<organism evidence="1 2">
    <name type="scientific">Coptotermes formosanus</name>
    <name type="common">Formosan subterranean termite</name>
    <dbReference type="NCBI Taxonomy" id="36987"/>
    <lineage>
        <taxon>Eukaryota</taxon>
        <taxon>Metazoa</taxon>
        <taxon>Ecdysozoa</taxon>
        <taxon>Arthropoda</taxon>
        <taxon>Hexapoda</taxon>
        <taxon>Insecta</taxon>
        <taxon>Pterygota</taxon>
        <taxon>Neoptera</taxon>
        <taxon>Polyneoptera</taxon>
        <taxon>Dictyoptera</taxon>
        <taxon>Blattodea</taxon>
        <taxon>Blattoidea</taxon>
        <taxon>Termitoidae</taxon>
        <taxon>Rhinotermitidae</taxon>
        <taxon>Coptotermes</taxon>
    </lineage>
</organism>
<reference evidence="2" key="1">
    <citation type="submission" date="2020-01" db="EMBL/GenBank/DDBJ databases">
        <title>Draft genome sequence of the Termite Coptotermes fromosanus.</title>
        <authorList>
            <person name="Itakura S."/>
            <person name="Yosikawa Y."/>
            <person name="Umezawa K."/>
        </authorList>
    </citation>
    <scope>NUCLEOTIDE SEQUENCE [LARGE SCALE GENOMIC DNA]</scope>
</reference>
<dbReference type="EMBL" id="BLKM01004655">
    <property type="protein sequence ID" value="GFG32031.1"/>
    <property type="molecule type" value="Genomic_DNA"/>
</dbReference>
<dbReference type="InParanoid" id="A0A6L2PHI5"/>